<dbReference type="AlphaFoldDB" id="A0A2T7NFS9"/>
<comment type="caution">
    <text evidence="1">The sequence shown here is derived from an EMBL/GenBank/DDBJ whole genome shotgun (WGS) entry which is preliminary data.</text>
</comment>
<protein>
    <submittedName>
        <fullName evidence="1">Uncharacterized protein</fullName>
    </submittedName>
</protein>
<accession>A0A2T7NFS9</accession>
<name>A0A2T7NFS9_POMCA</name>
<organism evidence="1 2">
    <name type="scientific">Pomacea canaliculata</name>
    <name type="common">Golden apple snail</name>
    <dbReference type="NCBI Taxonomy" id="400727"/>
    <lineage>
        <taxon>Eukaryota</taxon>
        <taxon>Metazoa</taxon>
        <taxon>Spiralia</taxon>
        <taxon>Lophotrochozoa</taxon>
        <taxon>Mollusca</taxon>
        <taxon>Gastropoda</taxon>
        <taxon>Caenogastropoda</taxon>
        <taxon>Architaenioglossa</taxon>
        <taxon>Ampullarioidea</taxon>
        <taxon>Ampullariidae</taxon>
        <taxon>Pomacea</taxon>
    </lineage>
</organism>
<sequence>MYVQTAKERALETGGGEEEKFCSCRQGPSEELDPAIWKLFGEISRKKLTDKITIQTPEIPELKLLWDIVTGDKDTLALTAGQALLQLVLSQTADFNYVLNGILNLIPSARLRTQHIARIIDFSQTKMAISARVV</sequence>
<evidence type="ECO:0000313" key="2">
    <source>
        <dbReference type="Proteomes" id="UP000245119"/>
    </source>
</evidence>
<keyword evidence="2" id="KW-1185">Reference proteome</keyword>
<dbReference type="EMBL" id="PZQS01000013">
    <property type="protein sequence ID" value="PVD20028.1"/>
    <property type="molecule type" value="Genomic_DNA"/>
</dbReference>
<reference evidence="1 2" key="1">
    <citation type="submission" date="2018-04" db="EMBL/GenBank/DDBJ databases">
        <title>The genome of golden apple snail Pomacea canaliculata provides insight into stress tolerance and invasive adaptation.</title>
        <authorList>
            <person name="Liu C."/>
            <person name="Liu B."/>
            <person name="Ren Y."/>
            <person name="Zhang Y."/>
            <person name="Wang H."/>
            <person name="Li S."/>
            <person name="Jiang F."/>
            <person name="Yin L."/>
            <person name="Zhang G."/>
            <person name="Qian W."/>
            <person name="Fan W."/>
        </authorList>
    </citation>
    <scope>NUCLEOTIDE SEQUENCE [LARGE SCALE GENOMIC DNA]</scope>
    <source>
        <strain evidence="1">SZHN2017</strain>
        <tissue evidence="1">Muscle</tissue>
    </source>
</reference>
<proteinExistence type="predicted"/>
<gene>
    <name evidence="1" type="ORF">C0Q70_20522</name>
</gene>
<evidence type="ECO:0000313" key="1">
    <source>
        <dbReference type="EMBL" id="PVD20028.1"/>
    </source>
</evidence>
<dbReference type="Proteomes" id="UP000245119">
    <property type="component" value="Linkage Group LG13"/>
</dbReference>
<dbReference type="OrthoDB" id="6125419at2759"/>